<dbReference type="GO" id="GO:0009245">
    <property type="term" value="P:lipid A biosynthetic process"/>
    <property type="evidence" value="ECO:0007669"/>
    <property type="project" value="InterPro"/>
</dbReference>
<dbReference type="RefSeq" id="WP_155699046.1">
    <property type="nucleotide sequence ID" value="NZ_CP034235.1"/>
</dbReference>
<reference evidence="4" key="1">
    <citation type="submission" date="2018-11" db="EMBL/GenBank/DDBJ databases">
        <title>Complete genome sequence of Paenibacillus sp. ML311-T8.</title>
        <authorList>
            <person name="Nam Y.-D."/>
            <person name="Kang J."/>
            <person name="Chung W.-H."/>
            <person name="Park Y.S."/>
        </authorList>
    </citation>
    <scope>NUCLEOTIDE SEQUENCE [LARGE SCALE GENOMIC DNA]</scope>
    <source>
        <strain evidence="4">ML311-T8</strain>
    </source>
</reference>
<sequence length="112" mass="13099">MWVSLKNIFETPESKWILFGFVGQLMFTGRFIIQWIASEKAKKSVVTRSFWTFSILGSSVLSVYAIYRQDPVFIVGQVPGILIYIRNLVIMRNQERKIRLEAVNENEQKLQI</sequence>
<dbReference type="InterPro" id="IPR011499">
    <property type="entry name" value="Lipid_A_biosynth_N"/>
</dbReference>
<accession>A0A6B8RCP4</accession>
<dbReference type="AlphaFoldDB" id="A0A6B8RCP4"/>
<dbReference type="KEGG" id="ppsc:EHS13_03550"/>
<evidence type="ECO:0000256" key="1">
    <source>
        <dbReference type="SAM" id="Phobius"/>
    </source>
</evidence>
<feature type="domain" description="Lipid A biosynthesis N-terminal" evidence="2">
    <location>
        <begin position="19"/>
        <end position="90"/>
    </location>
</feature>
<evidence type="ECO:0000259" key="2">
    <source>
        <dbReference type="SMART" id="SM01259"/>
    </source>
</evidence>
<protein>
    <recommendedName>
        <fullName evidence="2">Lipid A biosynthesis N-terminal domain-containing protein</fullName>
    </recommendedName>
</protein>
<feature type="transmembrane region" description="Helical" evidence="1">
    <location>
        <begin position="49"/>
        <end position="67"/>
    </location>
</feature>
<keyword evidence="1" id="KW-0472">Membrane</keyword>
<feature type="transmembrane region" description="Helical" evidence="1">
    <location>
        <begin position="16"/>
        <end position="37"/>
    </location>
</feature>
<dbReference type="EMBL" id="CP034235">
    <property type="protein sequence ID" value="QGQ94049.1"/>
    <property type="molecule type" value="Genomic_DNA"/>
</dbReference>
<keyword evidence="1" id="KW-0812">Transmembrane</keyword>
<dbReference type="Pfam" id="PF07578">
    <property type="entry name" value="LAB_N"/>
    <property type="match status" value="1"/>
</dbReference>
<proteinExistence type="predicted"/>
<evidence type="ECO:0000313" key="4">
    <source>
        <dbReference type="Proteomes" id="UP000426246"/>
    </source>
</evidence>
<evidence type="ECO:0000313" key="3">
    <source>
        <dbReference type="EMBL" id="QGQ94049.1"/>
    </source>
</evidence>
<dbReference type="GO" id="GO:0008915">
    <property type="term" value="F:lipid-A-disaccharide synthase activity"/>
    <property type="evidence" value="ECO:0007669"/>
    <property type="project" value="InterPro"/>
</dbReference>
<gene>
    <name evidence="3" type="ORF">EHS13_03550</name>
</gene>
<dbReference type="OrthoDB" id="196309at2"/>
<dbReference type="SMART" id="SM01259">
    <property type="entry name" value="LAB_N"/>
    <property type="match status" value="1"/>
</dbReference>
<dbReference type="GO" id="GO:0016020">
    <property type="term" value="C:membrane"/>
    <property type="evidence" value="ECO:0007669"/>
    <property type="project" value="GOC"/>
</dbReference>
<organism evidence="3 4">
    <name type="scientific">Paenibacillus psychroresistens</name>
    <dbReference type="NCBI Taxonomy" id="1778678"/>
    <lineage>
        <taxon>Bacteria</taxon>
        <taxon>Bacillati</taxon>
        <taxon>Bacillota</taxon>
        <taxon>Bacilli</taxon>
        <taxon>Bacillales</taxon>
        <taxon>Paenibacillaceae</taxon>
        <taxon>Paenibacillus</taxon>
    </lineage>
</organism>
<dbReference type="Gene3D" id="1.20.1280.290">
    <property type="match status" value="1"/>
</dbReference>
<feature type="transmembrane region" description="Helical" evidence="1">
    <location>
        <begin position="73"/>
        <end position="90"/>
    </location>
</feature>
<dbReference type="Proteomes" id="UP000426246">
    <property type="component" value="Chromosome"/>
</dbReference>
<name>A0A6B8RCP4_9BACL</name>
<keyword evidence="4" id="KW-1185">Reference proteome</keyword>
<keyword evidence="1" id="KW-1133">Transmembrane helix</keyword>